<feature type="compositionally biased region" description="Polar residues" evidence="1">
    <location>
        <begin position="397"/>
        <end position="409"/>
    </location>
</feature>
<organism evidence="2 3">
    <name type="scientific">Senna tora</name>
    <dbReference type="NCBI Taxonomy" id="362788"/>
    <lineage>
        <taxon>Eukaryota</taxon>
        <taxon>Viridiplantae</taxon>
        <taxon>Streptophyta</taxon>
        <taxon>Embryophyta</taxon>
        <taxon>Tracheophyta</taxon>
        <taxon>Spermatophyta</taxon>
        <taxon>Magnoliopsida</taxon>
        <taxon>eudicotyledons</taxon>
        <taxon>Gunneridae</taxon>
        <taxon>Pentapetalae</taxon>
        <taxon>rosids</taxon>
        <taxon>fabids</taxon>
        <taxon>Fabales</taxon>
        <taxon>Fabaceae</taxon>
        <taxon>Caesalpinioideae</taxon>
        <taxon>Cassia clade</taxon>
        <taxon>Senna</taxon>
    </lineage>
</organism>
<dbReference type="InterPro" id="IPR004252">
    <property type="entry name" value="Probable_transposase_24"/>
</dbReference>
<dbReference type="Pfam" id="PF03004">
    <property type="entry name" value="Transposase_24"/>
    <property type="match status" value="1"/>
</dbReference>
<dbReference type="EMBL" id="JAAIUW010000008">
    <property type="protein sequence ID" value="KAF7821061.1"/>
    <property type="molecule type" value="Genomic_DNA"/>
</dbReference>
<comment type="caution">
    <text evidence="2">The sequence shown here is derived from an EMBL/GenBank/DDBJ whole genome shotgun (WGS) entry which is preliminary data.</text>
</comment>
<evidence type="ECO:0000313" key="3">
    <source>
        <dbReference type="Proteomes" id="UP000634136"/>
    </source>
</evidence>
<evidence type="ECO:0000313" key="2">
    <source>
        <dbReference type="EMBL" id="KAF7821061.1"/>
    </source>
</evidence>
<dbReference type="PANTHER" id="PTHR33144:SF45">
    <property type="entry name" value="TRANSPOSASE TNP1_EN_SPM-LIKE DOMAIN-CONTAINING PROTEIN"/>
    <property type="match status" value="1"/>
</dbReference>
<dbReference type="Proteomes" id="UP000634136">
    <property type="component" value="Unassembled WGS sequence"/>
</dbReference>
<feature type="compositionally biased region" description="Acidic residues" evidence="1">
    <location>
        <begin position="120"/>
        <end position="136"/>
    </location>
</feature>
<protein>
    <recommendedName>
        <fullName evidence="4">Transposase</fullName>
    </recommendedName>
</protein>
<gene>
    <name evidence="2" type="ORF">G2W53_026516</name>
</gene>
<name>A0A834WIW7_9FABA</name>
<dbReference type="OrthoDB" id="1065805at2759"/>
<sequence>MLRRDPCSSHAMTTPTGASKPLWFADTTQTDVLHTLAQQVFCIVSEIRPQFVIQNMLRHDPRYSHAMMTLIGASKPLRFANTLRTNVFHTLAQQVFCLIIREDTSEVQPTHDEQEVSFEGNDDDDQEDPIPEEENESSNSTRTRWLVEVIDNEGTVKYEQLSIQDVWALPLGTRVVVPFNELNQHIGNAGGLLSSFLGIIGRNFRWLPLSYKNWRDVPKDYKNEVYHNQIQAKFVVNDDAHKHNILKSVSKTWKDGRAKLYHFINRDKTLTKEEVIAKVPDGISREHWASFVDYRMSAKTMETEHGGPVMRGDIWIATHKKSNGLAINAKAKDVIDKILCYESSGNSSYEVSQFDSLAMALRSQERSGRMRGMGLGPTPSHVFGVSARSHHGGTRSIDPSYSELQNELA</sequence>
<dbReference type="PANTHER" id="PTHR33144">
    <property type="entry name" value="OS10G0409366 PROTEIN-RELATED"/>
    <property type="match status" value="1"/>
</dbReference>
<dbReference type="AlphaFoldDB" id="A0A834WIW7"/>
<keyword evidence="3" id="KW-1185">Reference proteome</keyword>
<feature type="region of interest" description="Disordered" evidence="1">
    <location>
        <begin position="386"/>
        <end position="409"/>
    </location>
</feature>
<accession>A0A834WIW7</accession>
<evidence type="ECO:0000256" key="1">
    <source>
        <dbReference type="SAM" id="MobiDB-lite"/>
    </source>
</evidence>
<feature type="region of interest" description="Disordered" evidence="1">
    <location>
        <begin position="107"/>
        <end position="142"/>
    </location>
</feature>
<proteinExistence type="predicted"/>
<evidence type="ECO:0008006" key="4">
    <source>
        <dbReference type="Google" id="ProtNLM"/>
    </source>
</evidence>
<reference evidence="2" key="1">
    <citation type="submission" date="2020-09" db="EMBL/GenBank/DDBJ databases">
        <title>Genome-Enabled Discovery of Anthraquinone Biosynthesis in Senna tora.</title>
        <authorList>
            <person name="Kang S.-H."/>
            <person name="Pandey R.P."/>
            <person name="Lee C.-M."/>
            <person name="Sim J.-S."/>
            <person name="Jeong J.-T."/>
            <person name="Choi B.-S."/>
            <person name="Jung M."/>
            <person name="Ginzburg D."/>
            <person name="Zhao K."/>
            <person name="Won S.Y."/>
            <person name="Oh T.-J."/>
            <person name="Yu Y."/>
            <person name="Kim N.-H."/>
            <person name="Lee O.R."/>
            <person name="Lee T.-H."/>
            <person name="Bashyal P."/>
            <person name="Kim T.-S."/>
            <person name="Lee W.-H."/>
            <person name="Kawkins C."/>
            <person name="Kim C.-K."/>
            <person name="Kim J.S."/>
            <person name="Ahn B.O."/>
            <person name="Rhee S.Y."/>
            <person name="Sohng J.K."/>
        </authorList>
    </citation>
    <scope>NUCLEOTIDE SEQUENCE</scope>
    <source>
        <tissue evidence="2">Leaf</tissue>
    </source>
</reference>